<keyword evidence="2" id="KW-0812">Transmembrane</keyword>
<evidence type="ECO:0000313" key="3">
    <source>
        <dbReference type="EMBL" id="RMB85670.1"/>
    </source>
</evidence>
<feature type="compositionally biased region" description="Pro residues" evidence="1">
    <location>
        <begin position="53"/>
        <end position="62"/>
    </location>
</feature>
<evidence type="ECO:0000256" key="1">
    <source>
        <dbReference type="SAM" id="MobiDB-lite"/>
    </source>
</evidence>
<feature type="compositionally biased region" description="Pro residues" evidence="1">
    <location>
        <begin position="12"/>
        <end position="35"/>
    </location>
</feature>
<reference evidence="3 4" key="1">
    <citation type="submission" date="2017-11" db="EMBL/GenBank/DDBJ databases">
        <title>Draft genome of actinobacteria isolated from guarana (Paullinia cupana (Mart.) Ducke.</title>
        <authorList>
            <person name="Siqueira K.A."/>
            <person name="Liotti R.G."/>
            <person name="Mendes T.A.O."/>
            <person name="Soares M.A."/>
        </authorList>
    </citation>
    <scope>NUCLEOTIDE SEQUENCE [LARGE SCALE GENOMIC DNA]</scope>
    <source>
        <strain evidence="3 4">193</strain>
    </source>
</reference>
<keyword evidence="4" id="KW-1185">Reference proteome</keyword>
<evidence type="ECO:0000313" key="4">
    <source>
        <dbReference type="Proteomes" id="UP000270471"/>
    </source>
</evidence>
<sequence length="172" mass="18065">MRTTVPGGPLVSTPPPPQGQAPNPPQGQAPYPPQGGQPQQGQPYAPFPTQGAPVPPPQPAPPNRVGKKAIRIIGAIVVAVVVIGLKFGIGWFLNREDAETTSVGACMHNAGSYTDPKLNEVDCSSSESQYEVVEKFDGSSDGNKCEAIKESTIYYVQSGGGHDVVLCLKETK</sequence>
<dbReference type="SUPFAM" id="SSF81995">
    <property type="entry name" value="beta-sandwich domain of Sec23/24"/>
    <property type="match status" value="1"/>
</dbReference>
<keyword evidence="2" id="KW-1133">Transmembrane helix</keyword>
<keyword evidence="2" id="KW-0472">Membrane</keyword>
<comment type="caution">
    <text evidence="3">The sequence shown here is derived from an EMBL/GenBank/DDBJ whole genome shotgun (WGS) entry which is preliminary data.</text>
</comment>
<accession>A0A3M0IC86</accession>
<dbReference type="AlphaFoldDB" id="A0A3M0IC86"/>
<organism evidence="3 4">
    <name type="scientific">Streptomyces shenzhenensis</name>
    <dbReference type="NCBI Taxonomy" id="943815"/>
    <lineage>
        <taxon>Bacteria</taxon>
        <taxon>Bacillati</taxon>
        <taxon>Actinomycetota</taxon>
        <taxon>Actinomycetes</taxon>
        <taxon>Kitasatosporales</taxon>
        <taxon>Streptomycetaceae</taxon>
        <taxon>Streptomyces</taxon>
    </lineage>
</organism>
<feature type="transmembrane region" description="Helical" evidence="2">
    <location>
        <begin position="72"/>
        <end position="93"/>
    </location>
</feature>
<feature type="region of interest" description="Disordered" evidence="1">
    <location>
        <begin position="1"/>
        <end position="63"/>
    </location>
</feature>
<protein>
    <submittedName>
        <fullName evidence="3">Uncharacterized protein</fullName>
    </submittedName>
</protein>
<dbReference type="Proteomes" id="UP000270471">
    <property type="component" value="Unassembled WGS sequence"/>
</dbReference>
<dbReference type="OrthoDB" id="3854979at2"/>
<feature type="compositionally biased region" description="Low complexity" evidence="1">
    <location>
        <begin position="1"/>
        <end position="11"/>
    </location>
</feature>
<gene>
    <name evidence="3" type="ORF">CTZ28_12885</name>
</gene>
<evidence type="ECO:0000256" key="2">
    <source>
        <dbReference type="SAM" id="Phobius"/>
    </source>
</evidence>
<dbReference type="EMBL" id="PENI01000006">
    <property type="protein sequence ID" value="RMB85670.1"/>
    <property type="molecule type" value="Genomic_DNA"/>
</dbReference>
<proteinExistence type="predicted"/>
<feature type="compositionally biased region" description="Low complexity" evidence="1">
    <location>
        <begin position="36"/>
        <end position="52"/>
    </location>
</feature>
<name>A0A3M0IC86_9ACTN</name>